<keyword evidence="1" id="KW-0732">Signal</keyword>
<organism evidence="2">
    <name type="scientific">Candidatus Berkiella aquae</name>
    <dbReference type="NCBI Taxonomy" id="295108"/>
    <lineage>
        <taxon>Bacteria</taxon>
        <taxon>Pseudomonadati</taxon>
        <taxon>Pseudomonadota</taxon>
        <taxon>Gammaproteobacteria</taxon>
        <taxon>Candidatus Berkiellales</taxon>
        <taxon>Candidatus Berkiellaceae</taxon>
        <taxon>Candidatus Berkiella</taxon>
    </lineage>
</organism>
<dbReference type="RefSeq" id="WP_075066205.1">
    <property type="nucleotide sequence ID" value="NZ_LKAJ02000001.1"/>
</dbReference>
<dbReference type="OrthoDB" id="6195299at2"/>
<keyword evidence="4" id="KW-1185">Reference proteome</keyword>
<accession>A0A0Q9YV95</accession>
<evidence type="ECO:0000313" key="3">
    <source>
        <dbReference type="EMBL" id="MCS5710970.1"/>
    </source>
</evidence>
<dbReference type="STRING" id="295108.HT99x_01578"/>
<reference evidence="3" key="2">
    <citation type="journal article" date="2016" name="Genome Announc.">
        <title>Draft Genome Sequences of Two Novel Amoeba-Resistant Intranuclear Bacteria, 'Candidatus Berkiella cookevillensis' and 'Candidatus Berkiella aquae'.</title>
        <authorList>
            <person name="Mehari Y.T."/>
            <person name="Arivett B.A."/>
            <person name="Farone A.L."/>
            <person name="Gunderson J.H."/>
            <person name="Farone M.B."/>
        </authorList>
    </citation>
    <scope>NUCLEOTIDE SEQUENCE</scope>
    <source>
        <strain evidence="3">HT99</strain>
    </source>
</reference>
<dbReference type="Pfam" id="PF09839">
    <property type="entry name" value="DUF2066"/>
    <property type="match status" value="1"/>
</dbReference>
<proteinExistence type="predicted"/>
<evidence type="ECO:0000313" key="2">
    <source>
        <dbReference type="EMBL" id="KRG21402.1"/>
    </source>
</evidence>
<feature type="chain" id="PRO_5043129830" evidence="1">
    <location>
        <begin position="24"/>
        <end position="352"/>
    </location>
</feature>
<evidence type="ECO:0000313" key="4">
    <source>
        <dbReference type="Proteomes" id="UP000051497"/>
    </source>
</evidence>
<dbReference type="Proteomes" id="UP000051497">
    <property type="component" value="Unassembled WGS sequence"/>
</dbReference>
<dbReference type="EMBL" id="LKAJ01000005">
    <property type="protein sequence ID" value="KRG21402.1"/>
    <property type="molecule type" value="Genomic_DNA"/>
</dbReference>
<gene>
    <name evidence="3" type="ORF">HT99x_005970</name>
    <name evidence="2" type="ORF">HT99x_01578</name>
</gene>
<protein>
    <submittedName>
        <fullName evidence="3">DUF2066 domain-containing protein</fullName>
    </submittedName>
</protein>
<reference evidence="3" key="3">
    <citation type="submission" date="2021-06" db="EMBL/GenBank/DDBJ databases">
        <title>Genomic Description and Analysis of Intracellular Bacteria, Candidatus Berkiella cookevillensis and Candidatus Berkiella aquae.</title>
        <authorList>
            <person name="Kidane D.T."/>
            <person name="Mehari Y.T."/>
            <person name="Rice F.C."/>
            <person name="Arivett B.A."/>
            <person name="Farone A.L."/>
            <person name="Berk S.G."/>
            <person name="Farone M.B."/>
        </authorList>
    </citation>
    <scope>NUCLEOTIDE SEQUENCE</scope>
    <source>
        <strain evidence="3">HT99</strain>
    </source>
</reference>
<evidence type="ECO:0000256" key="1">
    <source>
        <dbReference type="SAM" id="SignalP"/>
    </source>
</evidence>
<reference evidence="2" key="1">
    <citation type="submission" date="2015-09" db="EMBL/GenBank/DDBJ databases">
        <title>Draft Genome Sequences of Two Novel Amoeba-resistant Intranuclear Bacteria, Candidatus Berkiella cookevillensis and Candidatus Berkiella aquae.</title>
        <authorList>
            <person name="Mehari Y.T."/>
            <person name="Arivett B.A."/>
            <person name="Farone A.L."/>
            <person name="Gunderson J.H."/>
            <person name="Farone M.B."/>
        </authorList>
    </citation>
    <scope>NUCLEOTIDE SEQUENCE [LARGE SCALE GENOMIC DNA]</scope>
    <source>
        <strain evidence="2">HT99</strain>
    </source>
</reference>
<dbReference type="InterPro" id="IPR018642">
    <property type="entry name" value="DUF2066"/>
</dbReference>
<dbReference type="EMBL" id="LKAJ02000001">
    <property type="protein sequence ID" value="MCS5710970.1"/>
    <property type="molecule type" value="Genomic_DNA"/>
</dbReference>
<sequence>MANRSLGLIMVLLLVGFSMSAKAAVTPLYETTLSCQSQGESERQALFKQGLIQVLEKVSGESGFERDEKVKRAQERITDYVEQYAYQGNELNVRFSADLINRLMNQSGRAMWGQRRPNVILWLAVEESNQERRLVGAETDPTLQSQLEKWASEKGLPLLLPLMDLEDVSNVSVTDVWGQFSTTLQQASKRYDAQIILVAKLIHNPAAVDGKPWVANWQMLTATETPSWSVTGQTQEEVLMQGIASTSHYLMGRFGQKSNSFSATSDKPFFIGVDNVQNGNDYTNVEKYLMNLAPANAVNIRRIDGLLAVFEITPRDGNGREAFLQALQFERHFPRMQDEVTSEVDLIVRWTP</sequence>
<comment type="caution">
    <text evidence="2">The sequence shown here is derived from an EMBL/GenBank/DDBJ whole genome shotgun (WGS) entry which is preliminary data.</text>
</comment>
<name>A0A0Q9YV95_9GAMM</name>
<feature type="signal peptide" evidence="1">
    <location>
        <begin position="1"/>
        <end position="23"/>
    </location>
</feature>
<dbReference type="AlphaFoldDB" id="A0A0Q9YV95"/>